<dbReference type="InterPro" id="IPR015422">
    <property type="entry name" value="PyrdxlP-dep_Trfase_small"/>
</dbReference>
<dbReference type="Gene3D" id="3.90.1150.10">
    <property type="entry name" value="Aspartate Aminotransferase, domain 1"/>
    <property type="match status" value="1"/>
</dbReference>
<dbReference type="GO" id="GO:0030170">
    <property type="term" value="F:pyridoxal phosphate binding"/>
    <property type="evidence" value="ECO:0007669"/>
    <property type="project" value="InterPro"/>
</dbReference>
<protein>
    <recommendedName>
        <fullName evidence="7">Diaminobutyrate--2-oxoglutarate transaminase</fullName>
        <ecNumber evidence="7">2.6.1.76</ecNumber>
    </recommendedName>
    <alternativeName>
        <fullName evidence="7">DABA aminotransferase</fullName>
    </alternativeName>
</protein>
<dbReference type="PIRSF" id="PIRSF000521">
    <property type="entry name" value="Transaminase_4ab_Lys_Orn"/>
    <property type="match status" value="1"/>
</dbReference>
<dbReference type="InterPro" id="IPR015424">
    <property type="entry name" value="PyrdxlP-dep_Trfase"/>
</dbReference>
<keyword evidence="5 6" id="KW-0663">Pyridoxal phosphate</keyword>
<dbReference type="EMBL" id="MFKF01000046">
    <property type="protein sequence ID" value="OGG56158.1"/>
    <property type="molecule type" value="Genomic_DNA"/>
</dbReference>
<dbReference type="PANTHER" id="PTHR43552">
    <property type="entry name" value="DIAMINOBUTYRATE--2-OXOGLUTARATE AMINOTRANSFERASE"/>
    <property type="match status" value="1"/>
</dbReference>
<dbReference type="PANTHER" id="PTHR43552:SF2">
    <property type="entry name" value="DIAMINOBUTYRATE--2-OXOGLUTARATE TRANSAMINASE"/>
    <property type="match status" value="1"/>
</dbReference>
<dbReference type="NCBIfam" id="NF006733">
    <property type="entry name" value="PRK09264.1"/>
    <property type="match status" value="1"/>
</dbReference>
<organism evidence="8 9">
    <name type="scientific">Handelsmanbacteria sp. (strain RIFCSPLOWO2_12_FULL_64_10)</name>
    <dbReference type="NCBI Taxonomy" id="1817868"/>
    <lineage>
        <taxon>Bacteria</taxon>
        <taxon>Candidatus Handelsmaniibacteriota</taxon>
    </lineage>
</organism>
<dbReference type="PROSITE" id="PS00600">
    <property type="entry name" value="AA_TRANSFER_CLASS_3"/>
    <property type="match status" value="1"/>
</dbReference>
<evidence type="ECO:0000256" key="1">
    <source>
        <dbReference type="ARBA" id="ARBA00001933"/>
    </source>
</evidence>
<dbReference type="CDD" id="cd00610">
    <property type="entry name" value="OAT_like"/>
    <property type="match status" value="1"/>
</dbReference>
<comment type="catalytic activity">
    <reaction evidence="7">
        <text>L-2,4-diaminobutanoate + 2-oxoglutarate = L-aspartate 4-semialdehyde + L-glutamate</text>
        <dbReference type="Rhea" id="RHEA:11160"/>
        <dbReference type="ChEBI" id="CHEBI:16810"/>
        <dbReference type="ChEBI" id="CHEBI:29985"/>
        <dbReference type="ChEBI" id="CHEBI:58761"/>
        <dbReference type="ChEBI" id="CHEBI:537519"/>
        <dbReference type="EC" id="2.6.1.76"/>
    </reaction>
</comment>
<dbReference type="UniPathway" id="UPA00067">
    <property type="reaction ID" value="UER00121"/>
</dbReference>
<evidence type="ECO:0000256" key="3">
    <source>
        <dbReference type="ARBA" id="ARBA00022576"/>
    </source>
</evidence>
<evidence type="ECO:0000313" key="9">
    <source>
        <dbReference type="Proteomes" id="UP000178606"/>
    </source>
</evidence>
<evidence type="ECO:0000256" key="6">
    <source>
        <dbReference type="RuleBase" id="RU003560"/>
    </source>
</evidence>
<evidence type="ECO:0000256" key="2">
    <source>
        <dbReference type="ARBA" id="ARBA00008954"/>
    </source>
</evidence>
<sequence length="436" mass="47899">MDKLKTFERLESEVRGYSRSFPAVFEKARGAFLFDEEGREYIDFLCGAGTLNYGHNNPILKRKVIEYLLGDGLIHGLDMASTAKRRFLETFEAAILWPRGLKYKIQFPGPTGTNAVEAALKLARKVTGRTTVVSFTNGFHGVSLGSLAATGNTFFREGAGVALNQTAFMPYDGYLGEGVDTLEYFRRFLADQSSGLDHPAAVIVETVQGEGGVNVASFEWLRGLERLCREFDVLLIVDDIQMGCGRTGAFFSFEEAGLKPDMVTLSKSLSAYGLPLSALLIRPDLDLWRPGEHSGTFRGNNLALVAATEALNHYWCDGDFSRRVCQKARLLRERLERIVERYPEAVSVRGRGLVQGLVCAVPEQGKQISRAAFEKGLIVETSGAEGQVVKLLPPLVIEESKLKDGLEILEQSVSEVLEQSATPEQAWASETEAAGV</sequence>
<dbReference type="InterPro" id="IPR049704">
    <property type="entry name" value="Aminotrans_3_PPA_site"/>
</dbReference>
<reference evidence="8 9" key="1">
    <citation type="journal article" date="2016" name="Nat. Commun.">
        <title>Thousands of microbial genomes shed light on interconnected biogeochemical processes in an aquifer system.</title>
        <authorList>
            <person name="Anantharaman K."/>
            <person name="Brown C.T."/>
            <person name="Hug L.A."/>
            <person name="Sharon I."/>
            <person name="Castelle C.J."/>
            <person name="Probst A.J."/>
            <person name="Thomas B.C."/>
            <person name="Singh A."/>
            <person name="Wilkins M.J."/>
            <person name="Karaoz U."/>
            <person name="Brodie E.L."/>
            <person name="Williams K.H."/>
            <person name="Hubbard S.S."/>
            <person name="Banfield J.F."/>
        </authorList>
    </citation>
    <scope>NUCLEOTIDE SEQUENCE [LARGE SCALE GENOMIC DNA]</scope>
    <source>
        <strain evidence="9">RIFCSPLOWO2_12_FULL_64_10</strain>
    </source>
</reference>
<comment type="similarity">
    <text evidence="2 6">Belongs to the class-III pyridoxal-phosphate-dependent aminotransferase family.</text>
</comment>
<dbReference type="NCBIfam" id="TIGR02407">
    <property type="entry name" value="ectoine_ectB"/>
    <property type="match status" value="1"/>
</dbReference>
<dbReference type="InterPro" id="IPR015421">
    <property type="entry name" value="PyrdxlP-dep_Trfase_major"/>
</dbReference>
<comment type="cofactor">
    <cofactor evidence="1 7">
        <name>pyridoxal 5'-phosphate</name>
        <dbReference type="ChEBI" id="CHEBI:597326"/>
    </cofactor>
</comment>
<dbReference type="GO" id="GO:0045303">
    <property type="term" value="F:diaminobutyrate-2-oxoglutarate transaminase activity"/>
    <property type="evidence" value="ECO:0007669"/>
    <property type="project" value="UniProtKB-EC"/>
</dbReference>
<gene>
    <name evidence="8" type="ORF">A3F84_00700</name>
</gene>
<dbReference type="Proteomes" id="UP000178606">
    <property type="component" value="Unassembled WGS sequence"/>
</dbReference>
<evidence type="ECO:0000313" key="8">
    <source>
        <dbReference type="EMBL" id="OGG56158.1"/>
    </source>
</evidence>
<keyword evidence="4 7" id="KW-0808">Transferase</keyword>
<evidence type="ECO:0000256" key="4">
    <source>
        <dbReference type="ARBA" id="ARBA00022679"/>
    </source>
</evidence>
<proteinExistence type="inferred from homology"/>
<dbReference type="Gene3D" id="3.40.640.10">
    <property type="entry name" value="Type I PLP-dependent aspartate aminotransferase-like (Major domain)"/>
    <property type="match status" value="1"/>
</dbReference>
<dbReference type="InterPro" id="IPR004637">
    <property type="entry name" value="Dat"/>
</dbReference>
<dbReference type="NCBIfam" id="TIGR00709">
    <property type="entry name" value="dat"/>
    <property type="match status" value="1"/>
</dbReference>
<dbReference type="GO" id="GO:0047307">
    <property type="term" value="F:diaminobutyrate-pyruvate transaminase activity"/>
    <property type="evidence" value="ECO:0007669"/>
    <property type="project" value="InterPro"/>
</dbReference>
<dbReference type="Pfam" id="PF00202">
    <property type="entry name" value="Aminotran_3"/>
    <property type="match status" value="1"/>
</dbReference>
<dbReference type="AlphaFoldDB" id="A0A1F6D401"/>
<accession>A0A1F6D401</accession>
<dbReference type="InterPro" id="IPR012773">
    <property type="entry name" value="Ectoine_EctB"/>
</dbReference>
<dbReference type="EC" id="2.6.1.76" evidence="7"/>
<keyword evidence="3 7" id="KW-0032">Aminotransferase</keyword>
<comment type="function">
    <text evidence="7">Catalyzes reversively the conversion of L-aspartate beta-semialdehyde (ASA) to L-2,4-diaminobutyrate (DABA) by transamination with L-glutamate.</text>
</comment>
<dbReference type="InterPro" id="IPR005814">
    <property type="entry name" value="Aminotrans_3"/>
</dbReference>
<comment type="pathway">
    <text evidence="7">Amine and polyamine biosynthesis; ectoine biosynthesis; L-ectoine from L-aspartate 4-semialdehyde: step 1/3.</text>
</comment>
<dbReference type="GO" id="GO:0019491">
    <property type="term" value="P:ectoine biosynthetic process"/>
    <property type="evidence" value="ECO:0007669"/>
    <property type="project" value="UniProtKB-UniPathway"/>
</dbReference>
<dbReference type="SUPFAM" id="SSF53383">
    <property type="entry name" value="PLP-dependent transferases"/>
    <property type="match status" value="1"/>
</dbReference>
<evidence type="ECO:0000256" key="5">
    <source>
        <dbReference type="ARBA" id="ARBA00022898"/>
    </source>
</evidence>
<evidence type="ECO:0000256" key="7">
    <source>
        <dbReference type="RuleBase" id="RU365034"/>
    </source>
</evidence>
<name>A0A1F6D401_HANXR</name>
<comment type="caution">
    <text evidence="8">The sequence shown here is derived from an EMBL/GenBank/DDBJ whole genome shotgun (WGS) entry which is preliminary data.</text>
</comment>